<dbReference type="SUPFAM" id="SSF140931">
    <property type="entry name" value="Fic-like"/>
    <property type="match status" value="1"/>
</dbReference>
<reference evidence="2" key="1">
    <citation type="submission" date="2021-02" db="EMBL/GenBank/DDBJ databases">
        <title>Copper resistance gene diversity in local Xanthomonas species at agrochemical polluted sites in Trinidad, Trinidad and Tobago.</title>
        <authorList>
            <person name="Ramnarine S.D.B.J."/>
            <person name="Ramsubhag A."/>
            <person name="Jayaraman J."/>
        </authorList>
    </citation>
    <scope>NUCLEOTIDE SEQUENCE</scope>
    <source>
        <strain evidence="2">CaNP6A</strain>
    </source>
</reference>
<dbReference type="Pfam" id="PF02661">
    <property type="entry name" value="Fic"/>
    <property type="match status" value="1"/>
</dbReference>
<dbReference type="Gene3D" id="1.10.3290.10">
    <property type="entry name" value="Fido-like domain"/>
    <property type="match status" value="1"/>
</dbReference>
<dbReference type="EMBL" id="JAFFQI010000191">
    <property type="protein sequence ID" value="MCD0266711.1"/>
    <property type="molecule type" value="Genomic_DNA"/>
</dbReference>
<feature type="domain" description="Fido" evidence="1">
    <location>
        <begin position="81"/>
        <end position="221"/>
    </location>
</feature>
<proteinExistence type="predicted"/>
<evidence type="ECO:0000313" key="3">
    <source>
        <dbReference type="Proteomes" id="UP001430396"/>
    </source>
</evidence>
<gene>
    <name evidence="2" type="ORF">JWH11_09755</name>
</gene>
<protein>
    <submittedName>
        <fullName evidence="2">Fic family protein</fullName>
    </submittedName>
</protein>
<accession>A0ABS8NUG0</accession>
<name>A0ABS8NUG0_9XANT</name>
<dbReference type="InterPro" id="IPR003812">
    <property type="entry name" value="Fido"/>
</dbReference>
<organism evidence="2 3">
    <name type="scientific">Xanthomonas melonis</name>
    <dbReference type="NCBI Taxonomy" id="56456"/>
    <lineage>
        <taxon>Bacteria</taxon>
        <taxon>Pseudomonadati</taxon>
        <taxon>Pseudomonadota</taxon>
        <taxon>Gammaproteobacteria</taxon>
        <taxon>Lysobacterales</taxon>
        <taxon>Lysobacteraceae</taxon>
        <taxon>Xanthomonas</taxon>
    </lineage>
</organism>
<dbReference type="InterPro" id="IPR036597">
    <property type="entry name" value="Fido-like_dom_sf"/>
</dbReference>
<keyword evidence="3" id="KW-1185">Reference proteome</keyword>
<dbReference type="PROSITE" id="PS51459">
    <property type="entry name" value="FIDO"/>
    <property type="match status" value="1"/>
</dbReference>
<evidence type="ECO:0000313" key="2">
    <source>
        <dbReference type="EMBL" id="MCD0266711.1"/>
    </source>
</evidence>
<dbReference type="Proteomes" id="UP001430396">
    <property type="component" value="Unassembled WGS sequence"/>
</dbReference>
<sequence length="242" mass="26901">MKDMEFVCLPEIFRPSRASISAFKASKASVLEVPGLDDVSHAFNFVASSVVNRAPASLLMFKAEGGSANLFEKLILEVGKLSIKEILSAHCLMTGAVRSRFRRAPVVVGMAINQPMSFMAAEYDVKSDIEWLISACDNIESDLSMFAFFLFFFLHVHPFTDGNGRISRIGLLGLSRKRGVKAERMAVLVLAYIERYKVEFIRVMYMARTSYPGCLISFVEQALVTRFHSDVTSALAPHDQGN</sequence>
<evidence type="ECO:0000259" key="1">
    <source>
        <dbReference type="PROSITE" id="PS51459"/>
    </source>
</evidence>
<comment type="caution">
    <text evidence="2">The sequence shown here is derived from an EMBL/GenBank/DDBJ whole genome shotgun (WGS) entry which is preliminary data.</text>
</comment>